<reference evidence="8 9" key="1">
    <citation type="submission" date="2019-06" db="EMBL/GenBank/DDBJ databases">
        <title>Amycolatopsis alkalitolerans sp. nov., isolated from Gastrodia elata Blume.</title>
        <authorList>
            <person name="Narsing Rao M.P."/>
            <person name="Li W.J."/>
        </authorList>
    </citation>
    <scope>NUCLEOTIDE SEQUENCE [LARGE SCALE GENOMIC DNA]</scope>
    <source>
        <strain evidence="8 9">SYSUP0005</strain>
    </source>
</reference>
<keyword evidence="9" id="KW-1185">Reference proteome</keyword>
<dbReference type="InterPro" id="IPR014729">
    <property type="entry name" value="Rossmann-like_a/b/a_fold"/>
</dbReference>
<dbReference type="PIRSF" id="PIRSF000090">
    <property type="entry name" value="Beta-ETF"/>
    <property type="match status" value="1"/>
</dbReference>
<sequence>MRIVVAMKAVPDLVEEIELTPDETGIDREYLKFVLNEWDDQALEEALLVKDATGAEVVAVGLADDPDMEQALYTAIAKGADGAVKLTGGGLDTHARAAAFAAYLAQEPADLVITGVQAPDDLDGQLAPMLAARLGQRHVSVVVGVTVQDGNLVVRQEFSGGRSHELQLPTPAVIGLQASRETPRYAPITRIRQAMQAGGLQEATVDAGAEASGLTVRRMYRPEATGHAEMFSGDTEEVAGKIIELLRERGIVKA</sequence>
<evidence type="ECO:0000256" key="4">
    <source>
        <dbReference type="ARBA" id="ARBA00022448"/>
    </source>
</evidence>
<dbReference type="InterPro" id="IPR014730">
    <property type="entry name" value="ETF_a/b_N"/>
</dbReference>
<evidence type="ECO:0000256" key="6">
    <source>
        <dbReference type="ARBA" id="ARBA00025649"/>
    </source>
</evidence>
<evidence type="ECO:0000259" key="7">
    <source>
        <dbReference type="SMART" id="SM00893"/>
    </source>
</evidence>
<proteinExistence type="inferred from homology"/>
<gene>
    <name evidence="8" type="ORF">FG385_14390</name>
</gene>
<keyword evidence="4" id="KW-0813">Transport</keyword>
<comment type="cofactor">
    <cofactor evidence="1">
        <name>FAD</name>
        <dbReference type="ChEBI" id="CHEBI:57692"/>
    </cofactor>
</comment>
<evidence type="ECO:0000256" key="3">
    <source>
        <dbReference type="ARBA" id="ARBA00011355"/>
    </source>
</evidence>
<dbReference type="Gene3D" id="3.40.50.620">
    <property type="entry name" value="HUPs"/>
    <property type="match status" value="1"/>
</dbReference>
<name>A0A5C4M3Z0_9PSEU</name>
<evidence type="ECO:0000313" key="8">
    <source>
        <dbReference type="EMBL" id="TNC25825.1"/>
    </source>
</evidence>
<feature type="domain" description="Electron transfer flavoprotein alpha/beta-subunit N-terminal" evidence="7">
    <location>
        <begin position="23"/>
        <end position="207"/>
    </location>
</feature>
<evidence type="ECO:0000256" key="5">
    <source>
        <dbReference type="ARBA" id="ARBA00022982"/>
    </source>
</evidence>
<evidence type="ECO:0000256" key="2">
    <source>
        <dbReference type="ARBA" id="ARBA00007557"/>
    </source>
</evidence>
<evidence type="ECO:0000256" key="1">
    <source>
        <dbReference type="ARBA" id="ARBA00001974"/>
    </source>
</evidence>
<protein>
    <submittedName>
        <fullName evidence="8">Electron transfer flavoprotein subunit beta/FixA family protein</fullName>
    </submittedName>
</protein>
<dbReference type="SMART" id="SM00893">
    <property type="entry name" value="ETF"/>
    <property type="match status" value="1"/>
</dbReference>
<accession>A0A5C4M3Z0</accession>
<dbReference type="EMBL" id="VDFW01000010">
    <property type="protein sequence ID" value="TNC25825.1"/>
    <property type="molecule type" value="Genomic_DNA"/>
</dbReference>
<dbReference type="GO" id="GO:0009055">
    <property type="term" value="F:electron transfer activity"/>
    <property type="evidence" value="ECO:0007669"/>
    <property type="project" value="InterPro"/>
</dbReference>
<dbReference type="Pfam" id="PF01012">
    <property type="entry name" value="ETF"/>
    <property type="match status" value="1"/>
</dbReference>
<comment type="subunit">
    <text evidence="3">Heterodimer of an alpha and a beta subunit.</text>
</comment>
<comment type="similarity">
    <text evidence="2">Belongs to the ETF beta-subunit/FixA family.</text>
</comment>
<comment type="caution">
    <text evidence="8">The sequence shown here is derived from an EMBL/GenBank/DDBJ whole genome shotgun (WGS) entry which is preliminary data.</text>
</comment>
<evidence type="ECO:0000313" key="9">
    <source>
        <dbReference type="Proteomes" id="UP000305546"/>
    </source>
</evidence>
<dbReference type="OrthoDB" id="9781325at2"/>
<dbReference type="AlphaFoldDB" id="A0A5C4M3Z0"/>
<dbReference type="Proteomes" id="UP000305546">
    <property type="component" value="Unassembled WGS sequence"/>
</dbReference>
<organism evidence="8 9">
    <name type="scientific">Amycolatopsis alkalitolerans</name>
    <dbReference type="NCBI Taxonomy" id="2547244"/>
    <lineage>
        <taxon>Bacteria</taxon>
        <taxon>Bacillati</taxon>
        <taxon>Actinomycetota</taxon>
        <taxon>Actinomycetes</taxon>
        <taxon>Pseudonocardiales</taxon>
        <taxon>Pseudonocardiaceae</taxon>
        <taxon>Amycolatopsis</taxon>
    </lineage>
</organism>
<dbReference type="PANTHER" id="PTHR21294:SF8">
    <property type="entry name" value="ELECTRON TRANSFER FLAVOPROTEIN SUBUNIT BETA"/>
    <property type="match status" value="1"/>
</dbReference>
<dbReference type="InterPro" id="IPR012255">
    <property type="entry name" value="ETF_b"/>
</dbReference>
<comment type="function">
    <text evidence="6">The electron transfer flavoprotein serves as a specific electron acceptor for other dehydrogenases. It transfers the electrons to the main respiratory chain via ETF-ubiquinone oxidoreductase (ETF dehydrogenase).</text>
</comment>
<dbReference type="SUPFAM" id="SSF52402">
    <property type="entry name" value="Adenine nucleotide alpha hydrolases-like"/>
    <property type="match status" value="1"/>
</dbReference>
<keyword evidence="5" id="KW-0249">Electron transport</keyword>
<dbReference type="PANTHER" id="PTHR21294">
    <property type="entry name" value="ELECTRON TRANSFER FLAVOPROTEIN BETA-SUBUNIT"/>
    <property type="match status" value="1"/>
</dbReference>